<dbReference type="EMBL" id="FRCT01000004">
    <property type="protein sequence ID" value="SHM43024.1"/>
    <property type="molecule type" value="Genomic_DNA"/>
</dbReference>
<proteinExistence type="predicted"/>
<reference evidence="1 2" key="1">
    <citation type="submission" date="2016-11" db="EMBL/GenBank/DDBJ databases">
        <authorList>
            <person name="Jaros S."/>
            <person name="Januszkiewicz K."/>
            <person name="Wedrychowicz H."/>
        </authorList>
    </citation>
    <scope>NUCLEOTIDE SEQUENCE [LARGE SCALE GENOMIC DNA]</scope>
    <source>
        <strain evidence="1 2">Y1</strain>
    </source>
</reference>
<dbReference type="OrthoDB" id="1817973at2"/>
<name>A0A1M7IQD3_RUMFL</name>
<sequence>MSEKTDFFDEIIDEKTVEKISEDFPVLSDEEKERIFSAVERKLNIDNAVNTDHSEEVSGVEEYIRPRWLNFISVAASAAVLFGGIGGSLCLMHNMKNGISEDPTPEVTSESVSSPAETPFVSVNADNAAEKDINSVPKTIKAVNDKPAEKAEGNAFISPAVAVVSSDNDETSAEEQATVPVSVSDINEAEPDESAEIIQIDEPITTAVTAVSRESIQTTAVMSTYDYEKLVDTAEKIIDDYDSIRNITDLNLPVIEGSNITVIREMMTPSGDGVYNRMLEYGQVDPDIYSDMQSLKESFYAVMCSSVIENEFFGDVSYSGFSSENIVVDHEYSYITYDGKLYRLLGKEEHELEPLHDKRVVVYNVSEFAFTAEKNYVDLTDGSIVKVKFGIVRDYKANKWSLLNVLKD</sequence>
<evidence type="ECO:0000313" key="2">
    <source>
        <dbReference type="Proteomes" id="UP000184394"/>
    </source>
</evidence>
<organism evidence="1 2">
    <name type="scientific">Ruminococcus flavefaciens</name>
    <dbReference type="NCBI Taxonomy" id="1265"/>
    <lineage>
        <taxon>Bacteria</taxon>
        <taxon>Bacillati</taxon>
        <taxon>Bacillota</taxon>
        <taxon>Clostridia</taxon>
        <taxon>Eubacteriales</taxon>
        <taxon>Oscillospiraceae</taxon>
        <taxon>Ruminococcus</taxon>
    </lineage>
</organism>
<dbReference type="AlphaFoldDB" id="A0A1M7IQD3"/>
<protein>
    <submittedName>
        <fullName evidence="1">Uncharacterized protein</fullName>
    </submittedName>
</protein>
<evidence type="ECO:0000313" key="1">
    <source>
        <dbReference type="EMBL" id="SHM43024.1"/>
    </source>
</evidence>
<dbReference type="Proteomes" id="UP000184394">
    <property type="component" value="Unassembled WGS sequence"/>
</dbReference>
<accession>A0A1M7IQD3</accession>
<gene>
    <name evidence="1" type="ORF">SAMN04487860_104259</name>
</gene>
<dbReference type="RefSeq" id="WP_072949957.1">
    <property type="nucleotide sequence ID" value="NZ_FRCT01000004.1"/>
</dbReference>